<evidence type="ECO:0000256" key="2">
    <source>
        <dbReference type="ARBA" id="ARBA00022692"/>
    </source>
</evidence>
<name>A0A2H8TE79_9HEMI</name>
<evidence type="ECO:0000256" key="3">
    <source>
        <dbReference type="ARBA" id="ARBA00022989"/>
    </source>
</evidence>
<dbReference type="Gene3D" id="1.20.1070.10">
    <property type="entry name" value="Rhodopsin 7-helix transmembrane proteins"/>
    <property type="match status" value="1"/>
</dbReference>
<evidence type="ECO:0000256" key="5">
    <source>
        <dbReference type="SAM" id="MobiDB-lite"/>
    </source>
</evidence>
<evidence type="ECO:0000313" key="8">
    <source>
        <dbReference type="EMBL" id="MBW12394.1"/>
    </source>
</evidence>
<keyword evidence="3 6" id="KW-1133">Transmembrane helix</keyword>
<accession>A0A2H8TE79</accession>
<dbReference type="PROSITE" id="PS50261">
    <property type="entry name" value="G_PROTEIN_RECEP_F2_4"/>
    <property type="match status" value="1"/>
</dbReference>
<evidence type="ECO:0000256" key="1">
    <source>
        <dbReference type="ARBA" id="ARBA00004141"/>
    </source>
</evidence>
<dbReference type="GO" id="GO:0007166">
    <property type="term" value="P:cell surface receptor signaling pathway"/>
    <property type="evidence" value="ECO:0007669"/>
    <property type="project" value="InterPro"/>
</dbReference>
<reference evidence="8" key="1">
    <citation type="submission" date="2017-10" db="EMBL/GenBank/DDBJ databases">
        <title>Transcriptome Assembly of Sugarcane Aphid Adults.</title>
        <authorList>
            <person name="Scully E.D."/>
            <person name="Palmer N.A."/>
            <person name="Geib S.M."/>
            <person name="Sarath G."/>
            <person name="Sattler S.E."/>
        </authorList>
    </citation>
    <scope>NUCLEOTIDE SEQUENCE</scope>
    <source>
        <tissue evidence="8">Whole body</tissue>
    </source>
</reference>
<feature type="transmembrane region" description="Helical" evidence="6">
    <location>
        <begin position="506"/>
        <end position="533"/>
    </location>
</feature>
<feature type="region of interest" description="Disordered" evidence="5">
    <location>
        <begin position="668"/>
        <end position="712"/>
    </location>
</feature>
<keyword evidence="8" id="KW-0675">Receptor</keyword>
<dbReference type="InterPro" id="IPR000832">
    <property type="entry name" value="GPCR_2_secretin-like"/>
</dbReference>
<keyword evidence="2 6" id="KW-0812">Transmembrane</keyword>
<evidence type="ECO:0000256" key="6">
    <source>
        <dbReference type="SAM" id="Phobius"/>
    </source>
</evidence>
<feature type="compositionally biased region" description="Polar residues" evidence="5">
    <location>
        <begin position="691"/>
        <end position="712"/>
    </location>
</feature>
<dbReference type="OrthoDB" id="6134459at2759"/>
<dbReference type="Pfam" id="PF00002">
    <property type="entry name" value="7tm_2"/>
    <property type="match status" value="1"/>
</dbReference>
<dbReference type="CDD" id="cd15039">
    <property type="entry name" value="7tmB3_Methuselah-like"/>
    <property type="match status" value="1"/>
</dbReference>
<dbReference type="EMBL" id="GFXV01000589">
    <property type="protein sequence ID" value="MBW12394.1"/>
    <property type="molecule type" value="Transcribed_RNA"/>
</dbReference>
<dbReference type="InterPro" id="IPR053231">
    <property type="entry name" value="GPCR_LN-TM7"/>
</dbReference>
<dbReference type="AlphaFoldDB" id="A0A2H8TE79"/>
<evidence type="ECO:0000256" key="4">
    <source>
        <dbReference type="ARBA" id="ARBA00023136"/>
    </source>
</evidence>
<dbReference type="InterPro" id="IPR017981">
    <property type="entry name" value="GPCR_2-like_7TM"/>
</dbReference>
<feature type="transmembrane region" description="Helical" evidence="6">
    <location>
        <begin position="625"/>
        <end position="648"/>
    </location>
</feature>
<feature type="transmembrane region" description="Helical" evidence="6">
    <location>
        <begin position="7"/>
        <end position="28"/>
    </location>
</feature>
<keyword evidence="4 6" id="KW-0472">Membrane</keyword>
<sequence>MKADIGIYFIITIYILFETWTAAIDIPYEDLNNPYKLCLPQSSCAGVDQKVAASEAENGSDGLGGLRRNCLCDDQCGEYGDCCTDSAHFDPVEQQSAAARYSCLLTDVLSGAYVVDRCPVAWTNARVRDACQAPDTDRDGMLGNPVTSRTTGRAYRNRFCAACNNDAADPMLWDTRIVCDALVGVAAGAEQTVLDTLEYNATDGRWVVKYDGNAYGCNLIVVPPARTRTRPCLPNAVVTCHPRWPNDEIRSNCEAYTTVVYNGEQPYKNIHCAICNHVLVQNVSCQVSDVHLRFPDQFAVRSFTALFVAQPGHRECRGPDKFYDPFGKTCRSLRTSVADGGDGVPLNCSVVAMYPAPPPDWRPADANVEYVTLDNGTMAVCMDASTAERTAGGVTLKYVVLTYVGLGVSAVLLIVHLAVFAVLPEMKNLSGKNLASFCVSLVCSYASFVAGNWLTGPACYAGAAVTYYAFLTSFAWMLVMSFDCWRTLRLATVELRVTSGRQTKKFLVYSAVCWLVPAMMTFVAVAADAVPAVPDEARPRFGADQCWFGSKTALLMFFAGPLTVVMLVNFVLFGWTAYMIHSSRATVRHVNTRHVRRDFRMYCRLAVLMGLTWTTGIVASYTDAAYMWMLFVALNTFQGLFVFVAFTCRRRILDSIVRGVGAGNLGLGQPANEKSKDGQRNYRGPAPMSFSWPSSDNDVPLSSSEKTTDTLY</sequence>
<dbReference type="PANTHER" id="PTHR45902:SF5">
    <property type="entry name" value="G-PROTEIN COUPLED RECEPTORS FAMILY 2 PROFILE 2 DOMAIN-CONTAINING PROTEIN"/>
    <property type="match status" value="1"/>
</dbReference>
<feature type="domain" description="G-protein coupled receptors family 2 profile 2" evidence="7">
    <location>
        <begin position="398"/>
        <end position="650"/>
    </location>
</feature>
<dbReference type="PANTHER" id="PTHR45902">
    <property type="entry name" value="LATROPHILIN RECEPTOR-LIKE PROTEIN A"/>
    <property type="match status" value="1"/>
</dbReference>
<proteinExistence type="predicted"/>
<organism evidence="8">
    <name type="scientific">Melanaphis sacchari</name>
    <dbReference type="NCBI Taxonomy" id="742174"/>
    <lineage>
        <taxon>Eukaryota</taxon>
        <taxon>Metazoa</taxon>
        <taxon>Ecdysozoa</taxon>
        <taxon>Arthropoda</taxon>
        <taxon>Hexapoda</taxon>
        <taxon>Insecta</taxon>
        <taxon>Pterygota</taxon>
        <taxon>Neoptera</taxon>
        <taxon>Paraneoptera</taxon>
        <taxon>Hemiptera</taxon>
        <taxon>Sternorrhyncha</taxon>
        <taxon>Aphidomorpha</taxon>
        <taxon>Aphidoidea</taxon>
        <taxon>Aphididae</taxon>
        <taxon>Aphidini</taxon>
        <taxon>Melanaphis</taxon>
    </lineage>
</organism>
<dbReference type="PRINTS" id="PR00249">
    <property type="entry name" value="GPCRSECRETIN"/>
</dbReference>
<feature type="transmembrane region" description="Helical" evidence="6">
    <location>
        <begin position="553"/>
        <end position="580"/>
    </location>
</feature>
<feature type="transmembrane region" description="Helical" evidence="6">
    <location>
        <begin position="601"/>
        <end position="619"/>
    </location>
</feature>
<feature type="transmembrane region" description="Helical" evidence="6">
    <location>
        <begin position="398"/>
        <end position="422"/>
    </location>
</feature>
<feature type="transmembrane region" description="Helical" evidence="6">
    <location>
        <begin position="434"/>
        <end position="454"/>
    </location>
</feature>
<feature type="transmembrane region" description="Helical" evidence="6">
    <location>
        <begin position="460"/>
        <end position="485"/>
    </location>
</feature>
<evidence type="ECO:0000259" key="7">
    <source>
        <dbReference type="PROSITE" id="PS50261"/>
    </source>
</evidence>
<gene>
    <name evidence="8" type="primary">mth2_1</name>
</gene>
<dbReference type="GO" id="GO:0004930">
    <property type="term" value="F:G protein-coupled receptor activity"/>
    <property type="evidence" value="ECO:0007669"/>
    <property type="project" value="InterPro"/>
</dbReference>
<protein>
    <submittedName>
        <fullName evidence="8">G-protein coupled receptor Mth2</fullName>
    </submittedName>
</protein>
<comment type="subcellular location">
    <subcellularLocation>
        <location evidence="1">Membrane</location>
        <topology evidence="1">Multi-pass membrane protein</topology>
    </subcellularLocation>
</comment>
<dbReference type="GO" id="GO:0016020">
    <property type="term" value="C:membrane"/>
    <property type="evidence" value="ECO:0007669"/>
    <property type="project" value="UniProtKB-SubCell"/>
</dbReference>